<dbReference type="eggNOG" id="COG0623">
    <property type="taxonomic scope" value="Bacteria"/>
</dbReference>
<dbReference type="Gene3D" id="3.40.50.720">
    <property type="entry name" value="NAD(P)-binding Rossmann-like Domain"/>
    <property type="match status" value="2"/>
</dbReference>
<dbReference type="PRINTS" id="PR00081">
    <property type="entry name" value="GDHRDH"/>
</dbReference>
<evidence type="ECO:0000256" key="2">
    <source>
        <dbReference type="ARBA" id="ARBA00023002"/>
    </source>
</evidence>
<dbReference type="Proteomes" id="UP000037084">
    <property type="component" value="Unassembled WGS sequence"/>
</dbReference>
<keyword evidence="2" id="KW-0560">Oxidoreductase</keyword>
<dbReference type="CDD" id="cd05233">
    <property type="entry name" value="SDR_c"/>
    <property type="match status" value="1"/>
</dbReference>
<dbReference type="PANTHER" id="PTHR43477">
    <property type="entry name" value="DIHYDROANTICAPSIN 7-DEHYDROGENASE"/>
    <property type="match status" value="1"/>
</dbReference>
<evidence type="ECO:0000313" key="3">
    <source>
        <dbReference type="EMBL" id="KOG45164.1"/>
    </source>
</evidence>
<dbReference type="SUPFAM" id="SSF51735">
    <property type="entry name" value="NAD(P)-binding Rossmann-fold domains"/>
    <property type="match status" value="1"/>
</dbReference>
<organism evidence="3 4">
    <name type="scientific">Streptomyces virginiae</name>
    <name type="common">Streptomyces cinnamonensis</name>
    <dbReference type="NCBI Taxonomy" id="1961"/>
    <lineage>
        <taxon>Bacteria</taxon>
        <taxon>Bacillati</taxon>
        <taxon>Actinomycetota</taxon>
        <taxon>Actinomycetes</taxon>
        <taxon>Kitasatosporales</taxon>
        <taxon>Streptomycetaceae</taxon>
        <taxon>Streptomyces</taxon>
    </lineage>
</organism>
<evidence type="ECO:0000256" key="1">
    <source>
        <dbReference type="ARBA" id="ARBA00006484"/>
    </source>
</evidence>
<dbReference type="OrthoDB" id="9803333at2"/>
<dbReference type="InterPro" id="IPR051122">
    <property type="entry name" value="SDR_DHRS6-like"/>
</dbReference>
<reference evidence="4" key="1">
    <citation type="submission" date="2015-07" db="EMBL/GenBank/DDBJ databases">
        <authorList>
            <consortium name="Consortium for Microbial Forensics and Genomics (microFORGE)"/>
            <person name="Knight B.M."/>
            <person name="Roberts D.P."/>
            <person name="Lin D."/>
            <person name="Hari K."/>
            <person name="Fletcher J."/>
            <person name="Melcher U."/>
            <person name="Blagden T."/>
            <person name="Winegar R.A."/>
        </authorList>
    </citation>
    <scope>NUCLEOTIDE SEQUENCE [LARGE SCALE GENOMIC DNA]</scope>
    <source>
        <strain evidence="4">NRRL B-1447</strain>
    </source>
</reference>
<proteinExistence type="inferred from homology"/>
<dbReference type="PANTHER" id="PTHR43477:SF1">
    <property type="entry name" value="DIHYDROANTICAPSIN 7-DEHYDROGENASE"/>
    <property type="match status" value="1"/>
</dbReference>
<dbReference type="AlphaFoldDB" id="A0A0L8M4B2"/>
<gene>
    <name evidence="3" type="ORF">ADK75_32895</name>
</gene>
<dbReference type="GO" id="GO:0016491">
    <property type="term" value="F:oxidoreductase activity"/>
    <property type="evidence" value="ECO:0007669"/>
    <property type="project" value="UniProtKB-KW"/>
</dbReference>
<dbReference type="RefSeq" id="WP_053176792.1">
    <property type="nucleotide sequence ID" value="NZ_LGUV01000370.1"/>
</dbReference>
<dbReference type="EMBL" id="LGUV01000370">
    <property type="protein sequence ID" value="KOG45164.1"/>
    <property type="molecule type" value="Genomic_DNA"/>
</dbReference>
<comment type="caution">
    <text evidence="3">The sequence shown here is derived from an EMBL/GenBank/DDBJ whole genome shotgun (WGS) entry which is preliminary data.</text>
</comment>
<dbReference type="InterPro" id="IPR036291">
    <property type="entry name" value="NAD(P)-bd_dom_sf"/>
</dbReference>
<sequence>MLTSVKGSWCLILGASSGMGRATALAMAKEGANIFGVHFGTAAQQEEADELVEELRATGVQVSFHNANAASKQTRAELVPLLKELAGPDGVRVLLHSLAFGSLLPFLPQEGQPGQGGQDDVITPRQMDMTVDVMGHSLVYWVRDLWVAGLLPRGAKVFALTSRGDGRVMPSYGAVSAAKSALASHVRQLAVELAPSGVSVNALRAGLTLTPALLRIPGSDGLARHASESNPHGRLTVPEDVAEAVVMLSATDSSWMTGNVIDVDGGEGLV</sequence>
<dbReference type="Pfam" id="PF13561">
    <property type="entry name" value="adh_short_C2"/>
    <property type="match status" value="1"/>
</dbReference>
<dbReference type="PATRIC" id="fig|1961.12.peg.7263"/>
<name>A0A0L8M4B2_STRVG</name>
<comment type="similarity">
    <text evidence="1">Belongs to the short-chain dehydrogenases/reductases (SDR) family.</text>
</comment>
<protein>
    <submittedName>
        <fullName evidence="3">3-oxoacyl-ACP reductase</fullName>
    </submittedName>
</protein>
<dbReference type="InterPro" id="IPR002347">
    <property type="entry name" value="SDR_fam"/>
</dbReference>
<evidence type="ECO:0000313" key="4">
    <source>
        <dbReference type="Proteomes" id="UP000037084"/>
    </source>
</evidence>
<accession>A0A0L8M4B2</accession>